<organism evidence="1 2">
    <name type="scientific">Actinoplanes regularis</name>
    <dbReference type="NCBI Taxonomy" id="52697"/>
    <lineage>
        <taxon>Bacteria</taxon>
        <taxon>Bacillati</taxon>
        <taxon>Actinomycetota</taxon>
        <taxon>Actinomycetes</taxon>
        <taxon>Micromonosporales</taxon>
        <taxon>Micromonosporaceae</taxon>
        <taxon>Actinoplanes</taxon>
    </lineage>
</organism>
<sequence length="397" mass="42959">MTAPSVAPADAELARLETAVEAMSRNLVELDQLPARRDLDGKTLTGHTATEWADASVAMATLWDGYRMLSESIARAQSLRGQRRLSDSDRAKYVHEVLGPSILLSTSVVPLAQRGLLGAGQITTTCSPAELLAAMDRSFTTAVDVATRAADAWQRLLPAAAEVAAALEQGRRLSREAGAPTTLLDQADRLLGDLTGVLAGDPLGADPAILDRVRELIRRADAERTSATELRDSLTRRLSEARARADELDQAERSALEARARVDGRFPGAQIATVRAVNLRPDLAAVEALAAAGQWALISPRLARWARDARERLEALALVRTHNDKLLADRDELRGRLSAYQAKALRHGLSEHPRLTPLAERARALLHTAPCELEQARAAVNAYQEMLTATIARDARS</sequence>
<dbReference type="Proteomes" id="UP000198415">
    <property type="component" value="Unassembled WGS sequence"/>
</dbReference>
<gene>
    <name evidence="1" type="ORF">SAMN06264365_104106</name>
</gene>
<dbReference type="EMBL" id="FZNR01000004">
    <property type="protein sequence ID" value="SNR63888.1"/>
    <property type="molecule type" value="Genomic_DNA"/>
</dbReference>
<reference evidence="1 2" key="1">
    <citation type="submission" date="2017-06" db="EMBL/GenBank/DDBJ databases">
        <authorList>
            <person name="Kim H.J."/>
            <person name="Triplett B.A."/>
        </authorList>
    </citation>
    <scope>NUCLEOTIDE SEQUENCE [LARGE SCALE GENOMIC DNA]</scope>
    <source>
        <strain evidence="1 2">DSM 43151</strain>
    </source>
</reference>
<proteinExistence type="predicted"/>
<evidence type="ECO:0000313" key="1">
    <source>
        <dbReference type="EMBL" id="SNR63888.1"/>
    </source>
</evidence>
<dbReference type="RefSeq" id="WP_089293309.1">
    <property type="nucleotide sequence ID" value="NZ_BOMU01000038.1"/>
</dbReference>
<keyword evidence="2" id="KW-1185">Reference proteome</keyword>
<name>A0A238XZ93_9ACTN</name>
<evidence type="ECO:0000313" key="2">
    <source>
        <dbReference type="Proteomes" id="UP000198415"/>
    </source>
</evidence>
<protein>
    <submittedName>
        <fullName evidence="1">Uncharacterized protein</fullName>
    </submittedName>
</protein>
<dbReference type="AlphaFoldDB" id="A0A238XZ93"/>
<dbReference type="OrthoDB" id="3375894at2"/>
<accession>A0A238XZ93</accession>